<dbReference type="EMBL" id="CBMI010002593">
    <property type="protein sequence ID" value="CEG04991.1"/>
    <property type="molecule type" value="Genomic_DNA"/>
</dbReference>
<sequence length="112" mass="12934">MVYCYCSYPASSNDFREDRLEFPATPKQLVTTFKTIDPDMKMFFPFFKANGDRMWLLYDHKQYSYSVKGKIALAGNSAYPRCLTKAKVLLVLSRMETPSPPLIRGELSEVIF</sequence>
<protein>
    <submittedName>
        <fullName evidence="1">WGS project CBMI000000000 data, contig CS3069_c002595</fullName>
    </submittedName>
</protein>
<dbReference type="AlphaFoldDB" id="A0A090N5R5"/>
<evidence type="ECO:0000313" key="1">
    <source>
        <dbReference type="EMBL" id="CEG04991.1"/>
    </source>
</evidence>
<name>A0A090N5R5_9HYPO</name>
<proteinExistence type="predicted"/>
<reference evidence="1" key="1">
    <citation type="submission" date="2013-05" db="EMBL/GenBank/DDBJ databases">
        <title>Draft genome sequences of six wheat associated Fusarium spp. isolates.</title>
        <authorList>
            <person name="Moolhuijzen P.M."/>
            <person name="Manners J.M."/>
            <person name="Wilcox S."/>
            <person name="Bellgard M.I."/>
            <person name="Gardiner D.M."/>
        </authorList>
    </citation>
    <scope>NUCLEOTIDE SEQUENCE</scope>
    <source>
        <strain evidence="1">CS3069</strain>
    </source>
</reference>
<organism evidence="1">
    <name type="scientific">Fusarium clavum</name>
    <dbReference type="NCBI Taxonomy" id="2594811"/>
    <lineage>
        <taxon>Eukaryota</taxon>
        <taxon>Fungi</taxon>
        <taxon>Dikarya</taxon>
        <taxon>Ascomycota</taxon>
        <taxon>Pezizomycotina</taxon>
        <taxon>Sordariomycetes</taxon>
        <taxon>Hypocreomycetidae</taxon>
        <taxon>Hypocreales</taxon>
        <taxon>Nectriaceae</taxon>
        <taxon>Fusarium</taxon>
        <taxon>Fusarium incarnatum-equiseti species complex</taxon>
    </lineage>
</organism>
<dbReference type="EMBL" id="HG319496">
    <property type="protein sequence ID" value="CEG05854.1"/>
    <property type="molecule type" value="Genomic_DNA"/>
</dbReference>
<gene>
    <name evidence="1" type="ORF">BN850_0087430</name>
</gene>
<accession>A0A090N5R5</accession>